<name>A0A9E3HE52_9NOST</name>
<organism evidence="1 2">
    <name type="scientific">Pelatocladus maniniholoensis HA4357-MV3</name>
    <dbReference type="NCBI Taxonomy" id="1117104"/>
    <lineage>
        <taxon>Bacteria</taxon>
        <taxon>Bacillati</taxon>
        <taxon>Cyanobacteriota</taxon>
        <taxon>Cyanophyceae</taxon>
        <taxon>Nostocales</taxon>
        <taxon>Nostocaceae</taxon>
        <taxon>Pelatocladus</taxon>
    </lineage>
</organism>
<evidence type="ECO:0008006" key="3">
    <source>
        <dbReference type="Google" id="ProtNLM"/>
    </source>
</evidence>
<reference evidence="1" key="1">
    <citation type="submission" date="2021-05" db="EMBL/GenBank/DDBJ databases">
        <authorList>
            <person name="Pietrasiak N."/>
            <person name="Ward R."/>
            <person name="Stajich J.E."/>
            <person name="Kurbessoian T."/>
        </authorList>
    </citation>
    <scope>NUCLEOTIDE SEQUENCE</scope>
    <source>
        <strain evidence="1">HA4357-MV3</strain>
    </source>
</reference>
<dbReference type="InterPro" id="IPR055643">
    <property type="entry name" value="DUF7219"/>
</dbReference>
<dbReference type="AlphaFoldDB" id="A0A9E3HE52"/>
<sequence>MPNKDDFLYPRGRYYGQVKPENLVFNANLQEFAQRVSYICNLETAGKISTEEAYEKIKGLWKSLKQAKKQLRIGENPFRMDDDGNQPED</sequence>
<evidence type="ECO:0000313" key="1">
    <source>
        <dbReference type="EMBL" id="MBW4435445.1"/>
    </source>
</evidence>
<comment type="caution">
    <text evidence="1">The sequence shown here is derived from an EMBL/GenBank/DDBJ whole genome shotgun (WGS) entry which is preliminary data.</text>
</comment>
<dbReference type="Proteomes" id="UP000813215">
    <property type="component" value="Unassembled WGS sequence"/>
</dbReference>
<gene>
    <name evidence="1" type="ORF">KME28_28000</name>
</gene>
<dbReference type="Pfam" id="PF23856">
    <property type="entry name" value="DUF7219"/>
    <property type="match status" value="1"/>
</dbReference>
<accession>A0A9E3HE52</accession>
<evidence type="ECO:0000313" key="2">
    <source>
        <dbReference type="Proteomes" id="UP000813215"/>
    </source>
</evidence>
<dbReference type="EMBL" id="JAHHHW010000167">
    <property type="protein sequence ID" value="MBW4435445.1"/>
    <property type="molecule type" value="Genomic_DNA"/>
</dbReference>
<protein>
    <recommendedName>
        <fullName evidence="3">Isopropylmalate/homocitrate/citramalate synthases</fullName>
    </recommendedName>
</protein>
<reference evidence="1" key="2">
    <citation type="journal article" date="2022" name="Microbiol. Resour. Announc.">
        <title>Metagenome Sequencing to Explore Phylogenomics of Terrestrial Cyanobacteria.</title>
        <authorList>
            <person name="Ward R.D."/>
            <person name="Stajich J.E."/>
            <person name="Johansen J.R."/>
            <person name="Huntemann M."/>
            <person name="Clum A."/>
            <person name="Foster B."/>
            <person name="Foster B."/>
            <person name="Roux S."/>
            <person name="Palaniappan K."/>
            <person name="Varghese N."/>
            <person name="Mukherjee S."/>
            <person name="Reddy T.B.K."/>
            <person name="Daum C."/>
            <person name="Copeland A."/>
            <person name="Chen I.A."/>
            <person name="Ivanova N.N."/>
            <person name="Kyrpides N.C."/>
            <person name="Shapiro N."/>
            <person name="Eloe-Fadrosh E.A."/>
            <person name="Pietrasiak N."/>
        </authorList>
    </citation>
    <scope>NUCLEOTIDE SEQUENCE</scope>
    <source>
        <strain evidence="1">HA4357-MV3</strain>
    </source>
</reference>
<proteinExistence type="predicted"/>